<proteinExistence type="predicted"/>
<reference evidence="2" key="1">
    <citation type="journal article" date="2019" name="Int. J. Syst. Evol. Microbiol.">
        <title>The Global Catalogue of Microorganisms (GCM) 10K type strain sequencing project: providing services to taxonomists for standard genome sequencing and annotation.</title>
        <authorList>
            <consortium name="The Broad Institute Genomics Platform"/>
            <consortium name="The Broad Institute Genome Sequencing Center for Infectious Disease"/>
            <person name="Wu L."/>
            <person name="Ma J."/>
        </authorList>
    </citation>
    <scope>NUCLEOTIDE SEQUENCE [LARGE SCALE GENOMIC DNA]</scope>
    <source>
        <strain evidence="2">CGMCC 1.19062</strain>
    </source>
</reference>
<protein>
    <recommendedName>
        <fullName evidence="3">Response regulatory domain-containing protein</fullName>
    </recommendedName>
</protein>
<dbReference type="InterPro" id="IPR011006">
    <property type="entry name" value="CheY-like_superfamily"/>
</dbReference>
<name>A0ABW5DTT7_9PROT</name>
<organism evidence="1 2">
    <name type="scientific">Lacibacterium aquatile</name>
    <dbReference type="NCBI Taxonomy" id="1168082"/>
    <lineage>
        <taxon>Bacteria</taxon>
        <taxon>Pseudomonadati</taxon>
        <taxon>Pseudomonadota</taxon>
        <taxon>Alphaproteobacteria</taxon>
        <taxon>Rhodospirillales</taxon>
        <taxon>Rhodospirillaceae</taxon>
    </lineage>
</organism>
<dbReference type="Proteomes" id="UP001597295">
    <property type="component" value="Unassembled WGS sequence"/>
</dbReference>
<accession>A0ABW5DTT7</accession>
<dbReference type="SUPFAM" id="SSF52172">
    <property type="entry name" value="CheY-like"/>
    <property type="match status" value="1"/>
</dbReference>
<evidence type="ECO:0008006" key="3">
    <source>
        <dbReference type="Google" id="ProtNLM"/>
    </source>
</evidence>
<sequence>MNKPVALIDSNTYAARGLGLLLEDIGCRAIIGGNAGAILSAMGTPADLQLIIAEQNPGGGRNGLEEALVVRAAAGWDVPILLLAARMYALPILLTMIPDAVAIFTPVDIPVLLAAISGCIKKR</sequence>
<dbReference type="EMBL" id="JBHUIP010000012">
    <property type="protein sequence ID" value="MFD2263925.1"/>
    <property type="molecule type" value="Genomic_DNA"/>
</dbReference>
<evidence type="ECO:0000313" key="2">
    <source>
        <dbReference type="Proteomes" id="UP001597295"/>
    </source>
</evidence>
<gene>
    <name evidence="1" type="ORF">ACFSM5_13570</name>
</gene>
<dbReference type="RefSeq" id="WP_379876967.1">
    <property type="nucleotide sequence ID" value="NZ_JBHUIP010000012.1"/>
</dbReference>
<keyword evidence="2" id="KW-1185">Reference proteome</keyword>
<comment type="caution">
    <text evidence="1">The sequence shown here is derived from an EMBL/GenBank/DDBJ whole genome shotgun (WGS) entry which is preliminary data.</text>
</comment>
<evidence type="ECO:0000313" key="1">
    <source>
        <dbReference type="EMBL" id="MFD2263925.1"/>
    </source>
</evidence>